<organism evidence="2 3">
    <name type="scientific">Actinomyces capricornis</name>
    <dbReference type="NCBI Taxonomy" id="2755559"/>
    <lineage>
        <taxon>Bacteria</taxon>
        <taxon>Bacillati</taxon>
        <taxon>Actinomycetota</taxon>
        <taxon>Actinomycetes</taxon>
        <taxon>Actinomycetales</taxon>
        <taxon>Actinomycetaceae</taxon>
        <taxon>Actinomyces</taxon>
    </lineage>
</organism>
<proteinExistence type="predicted"/>
<dbReference type="Proteomes" id="UP000824496">
    <property type="component" value="Chromosome"/>
</dbReference>
<keyword evidence="3" id="KW-1185">Reference proteome</keyword>
<gene>
    <name evidence="2" type="ORF">MANAM107_01220</name>
</gene>
<dbReference type="EMBL" id="AP025017">
    <property type="protein sequence ID" value="BDA63288.1"/>
    <property type="molecule type" value="Genomic_DNA"/>
</dbReference>
<feature type="region of interest" description="Disordered" evidence="1">
    <location>
        <begin position="1"/>
        <end position="59"/>
    </location>
</feature>
<evidence type="ECO:0000313" key="3">
    <source>
        <dbReference type="Proteomes" id="UP000824496"/>
    </source>
</evidence>
<feature type="compositionally biased region" description="Pro residues" evidence="1">
    <location>
        <begin position="26"/>
        <end position="42"/>
    </location>
</feature>
<sequence>MEDGGGRVVLAPGAPRRLGARGPAHGTPPPRGPMVPPIPLVPPHWGRSRRAPAQPLGGVDAITTGAADMGPRIAGIAGINTAARDLLLTLTSLRGRRRPPS</sequence>
<evidence type="ECO:0000313" key="2">
    <source>
        <dbReference type="EMBL" id="BDA63288.1"/>
    </source>
</evidence>
<accession>A0ABM7U767</accession>
<reference evidence="2 3" key="1">
    <citation type="submission" date="2021-08" db="EMBL/GenBank/DDBJ databases">
        <title>Whole genome sequence of novel Actinomyces species strain MAS-1.</title>
        <authorList>
            <person name="Saito M."/>
            <person name="Kuwahara N."/>
            <person name="Takizawa T."/>
            <person name="Gotouda H."/>
            <person name="Ochiai T."/>
        </authorList>
    </citation>
    <scope>NUCLEOTIDE SEQUENCE [LARGE SCALE GENOMIC DNA]</scope>
    <source>
        <strain evidence="2 3">MAS-1</strain>
    </source>
</reference>
<evidence type="ECO:0000256" key="1">
    <source>
        <dbReference type="SAM" id="MobiDB-lite"/>
    </source>
</evidence>
<name>A0ABM7U767_9ACTO</name>
<protein>
    <submittedName>
        <fullName evidence="2">Uncharacterized protein</fullName>
    </submittedName>
</protein>